<reference evidence="1" key="1">
    <citation type="submission" date="2021-11" db="EMBL/GenBank/DDBJ databases">
        <title>Streptomyces corallinus and Kineosporia corallina sp. nov., two new coral-derived marine actinobacteria.</title>
        <authorList>
            <person name="Buangrab K."/>
            <person name="Sutthacheep M."/>
            <person name="Yeemin T."/>
            <person name="Harunari E."/>
            <person name="Igarashi Y."/>
            <person name="Sripreechasak P."/>
            <person name="Kanchanasin P."/>
            <person name="Tanasupawat S."/>
            <person name="Phongsopitanun W."/>
        </authorList>
    </citation>
    <scope>NUCLEOTIDE SEQUENCE</scope>
    <source>
        <strain evidence="1">JCM 31032</strain>
    </source>
</reference>
<sequence length="314" mass="32949">MKAAVVTAYGLVPRYLDFPDPQPSNEHEIVVEVLAAGLHPRVRMQAGGSHYTSVGAGLPLVPGIDGVGRAADGQLWYFMSLNSRYGSMAERAVIDTRHSVVLPVHTDPLTMAATLNCVIASWLALTQRVTMRPGQNVLVLGATGGTGSMAVQVARQLGAGQVVAVGRDISRLAALSGATAIARISDSETIARIGSETDIVLDFLWGDPATEVMAALVAGRADPTRPMAWMNLGEMAGARATLPASALRSRRLRIVGSGQGSLTGATMTAEIPAVAALISNGTYNVEPCPVPLHDIERAWSLPADSSRRIVISQL</sequence>
<gene>
    <name evidence="1" type="ORF">LR394_12960</name>
</gene>
<dbReference type="GO" id="GO:0016491">
    <property type="term" value="F:oxidoreductase activity"/>
    <property type="evidence" value="ECO:0007669"/>
    <property type="project" value="TreeGrafter"/>
</dbReference>
<dbReference type="EMBL" id="JAJOMB010000006">
    <property type="protein sequence ID" value="MCD5311813.1"/>
    <property type="molecule type" value="Genomic_DNA"/>
</dbReference>
<dbReference type="SUPFAM" id="SSF50129">
    <property type="entry name" value="GroES-like"/>
    <property type="match status" value="1"/>
</dbReference>
<dbReference type="AlphaFoldDB" id="A0A9X1NCX7"/>
<dbReference type="Gene3D" id="3.90.180.10">
    <property type="entry name" value="Medium-chain alcohol dehydrogenases, catalytic domain"/>
    <property type="match status" value="2"/>
</dbReference>
<name>A0A9X1NCX7_9ACTN</name>
<dbReference type="Gene3D" id="3.40.50.720">
    <property type="entry name" value="NAD(P)-binding Rossmann-like Domain"/>
    <property type="match status" value="1"/>
</dbReference>
<dbReference type="PANTHER" id="PTHR43677">
    <property type="entry name" value="SHORT-CHAIN DEHYDROGENASE/REDUCTASE"/>
    <property type="match status" value="1"/>
</dbReference>
<proteinExistence type="predicted"/>
<keyword evidence="2" id="KW-1185">Reference proteome</keyword>
<accession>A0A9X1NCX7</accession>
<evidence type="ECO:0000313" key="2">
    <source>
        <dbReference type="Proteomes" id="UP001138997"/>
    </source>
</evidence>
<comment type="caution">
    <text evidence="1">The sequence shown here is derived from an EMBL/GenBank/DDBJ whole genome shotgun (WGS) entry which is preliminary data.</text>
</comment>
<dbReference type="Proteomes" id="UP001138997">
    <property type="component" value="Unassembled WGS sequence"/>
</dbReference>
<dbReference type="InterPro" id="IPR011032">
    <property type="entry name" value="GroES-like_sf"/>
</dbReference>
<dbReference type="InterPro" id="IPR036291">
    <property type="entry name" value="NAD(P)-bd_dom_sf"/>
</dbReference>
<protein>
    <submittedName>
        <fullName evidence="1">Zinc-binding alcohol dehydrogenase family protein</fullName>
    </submittedName>
</protein>
<dbReference type="SUPFAM" id="SSF51735">
    <property type="entry name" value="NAD(P)-binding Rossmann-fold domains"/>
    <property type="match status" value="1"/>
</dbReference>
<dbReference type="RefSeq" id="WP_231441398.1">
    <property type="nucleotide sequence ID" value="NZ_JAJOMB010000006.1"/>
</dbReference>
<dbReference type="PANTHER" id="PTHR43677:SF11">
    <property type="entry name" value="ZINC-CONTAINING ALCOHOL DEHYDROGENASE"/>
    <property type="match status" value="1"/>
</dbReference>
<evidence type="ECO:0000313" key="1">
    <source>
        <dbReference type="EMBL" id="MCD5311813.1"/>
    </source>
</evidence>
<organism evidence="1 2">
    <name type="scientific">Kineosporia babensis</name>
    <dbReference type="NCBI Taxonomy" id="499548"/>
    <lineage>
        <taxon>Bacteria</taxon>
        <taxon>Bacillati</taxon>
        <taxon>Actinomycetota</taxon>
        <taxon>Actinomycetes</taxon>
        <taxon>Kineosporiales</taxon>
        <taxon>Kineosporiaceae</taxon>
        <taxon>Kineosporia</taxon>
    </lineage>
</organism>
<dbReference type="InterPro" id="IPR051397">
    <property type="entry name" value="Zn-ADH-like_protein"/>
</dbReference>